<keyword evidence="2" id="KW-1185">Reference proteome</keyword>
<proteinExistence type="predicted"/>
<protein>
    <submittedName>
        <fullName evidence="1">ThiF family protein</fullName>
    </submittedName>
</protein>
<sequence length="556" mass="64017">MDNQRSLLEAELLKLGFSFINKDSMTGRIPQHGDVQGTFINVEVVFDDFPIIQPRVRLVSINAQEELYNYVPQTWRHLDEFNNSLNATQSTFYICALHNWSANPARNGNFIYYRILSWLESNVSGVWNEDEDLPTRRIIPQFSNAILYLPESFLDHLKEEETKTIFSMDVSHTTYTFISGAVATKKKKGNEYDLEQIKFEKRYFFFPSVHEGNAFTHLTKMKLGTERTSSKLLIVRLPGNYVFKTFYQLLISIRMNTELLKLADKSRNFPVLVMFKGDRGRDEAIAFLASKEYLQGKSEFLVKLMKLESIAQRPVSVDLTVGLLGVGALGSQVAKILSMKETKSVLICDPDILSMENIGRHELDPIYLGLSKSLWLARELNYKSLTDTFHFVLEDEEVHEKSDILVVTVGDKQSFDKLAFKKLSGYKKPIIWAWTSPNNILQEIVITNPSTGCLNCYYATIQSDPDLLALHEQAKKEINNAVTVEFDICGNPHTTSHMEKMIFFATQIVSILNYYSKNKRFRFDYVNYYWEIDEIIPYTKVGYLETHHACTCKGDR</sequence>
<name>A0A1I3WJA9_9BACL</name>
<dbReference type="RefSeq" id="WP_175530529.1">
    <property type="nucleotide sequence ID" value="NZ_FORT01000008.1"/>
</dbReference>
<gene>
    <name evidence="1" type="ORF">SAMN05518846_108142</name>
</gene>
<organism evidence="1 2">
    <name type="scientific">Brevibacillus centrosporus</name>
    <dbReference type="NCBI Taxonomy" id="54910"/>
    <lineage>
        <taxon>Bacteria</taxon>
        <taxon>Bacillati</taxon>
        <taxon>Bacillota</taxon>
        <taxon>Bacilli</taxon>
        <taxon>Bacillales</taxon>
        <taxon>Paenibacillaceae</taxon>
        <taxon>Brevibacillus</taxon>
    </lineage>
</organism>
<dbReference type="GO" id="GO:0008641">
    <property type="term" value="F:ubiquitin-like modifier activating enzyme activity"/>
    <property type="evidence" value="ECO:0007669"/>
    <property type="project" value="InterPro"/>
</dbReference>
<dbReference type="Gene3D" id="3.40.50.720">
    <property type="entry name" value="NAD(P)-binding Rossmann-like Domain"/>
    <property type="match status" value="1"/>
</dbReference>
<dbReference type="AlphaFoldDB" id="A0A1I3WJA9"/>
<dbReference type="SUPFAM" id="SSF69572">
    <property type="entry name" value="Activating enzymes of the ubiquitin-like proteins"/>
    <property type="match status" value="1"/>
</dbReference>
<evidence type="ECO:0000313" key="2">
    <source>
        <dbReference type="Proteomes" id="UP000198915"/>
    </source>
</evidence>
<evidence type="ECO:0000313" key="1">
    <source>
        <dbReference type="EMBL" id="SFK07259.1"/>
    </source>
</evidence>
<reference evidence="2" key="1">
    <citation type="submission" date="2016-10" db="EMBL/GenBank/DDBJ databases">
        <authorList>
            <person name="Varghese N."/>
            <person name="Submissions S."/>
        </authorList>
    </citation>
    <scope>NUCLEOTIDE SEQUENCE [LARGE SCALE GENOMIC DNA]</scope>
    <source>
        <strain evidence="2">OK042</strain>
    </source>
</reference>
<accession>A0A1I3WJA9</accession>
<dbReference type="InterPro" id="IPR035985">
    <property type="entry name" value="Ubiquitin-activating_enz"/>
</dbReference>
<dbReference type="EMBL" id="FORT01000008">
    <property type="protein sequence ID" value="SFK07259.1"/>
    <property type="molecule type" value="Genomic_DNA"/>
</dbReference>
<dbReference type="STRING" id="1884381.SAMN05518846_108142"/>
<dbReference type="Proteomes" id="UP000198915">
    <property type="component" value="Unassembled WGS sequence"/>
</dbReference>